<dbReference type="Proteomes" id="UP001165366">
    <property type="component" value="Unassembled WGS sequence"/>
</dbReference>
<dbReference type="PANTHER" id="PTHR16026">
    <property type="entry name" value="CARTILAGE ACIDIC PROTEIN 1"/>
    <property type="match status" value="1"/>
</dbReference>
<dbReference type="Pfam" id="PF13517">
    <property type="entry name" value="FG-GAP_3"/>
    <property type="match status" value="5"/>
</dbReference>
<evidence type="ECO:0000256" key="1">
    <source>
        <dbReference type="ARBA" id="ARBA00022729"/>
    </source>
</evidence>
<dbReference type="SUPFAM" id="SSF69318">
    <property type="entry name" value="Integrin alpha N-terminal domain"/>
    <property type="match status" value="2"/>
</dbReference>
<gene>
    <name evidence="3" type="ORF">L6773_09120</name>
</gene>
<evidence type="ECO:0000313" key="3">
    <source>
        <dbReference type="EMBL" id="MCG2588725.1"/>
    </source>
</evidence>
<reference evidence="3" key="1">
    <citation type="submission" date="2022-01" db="EMBL/GenBank/DDBJ databases">
        <authorList>
            <person name="Wang Y."/>
        </authorList>
    </citation>
    <scope>NUCLEOTIDE SEQUENCE</scope>
    <source>
        <strain evidence="3">WB101</strain>
    </source>
</reference>
<keyword evidence="4" id="KW-1185">Reference proteome</keyword>
<dbReference type="Pfam" id="PF07593">
    <property type="entry name" value="UnbV_ASPIC"/>
    <property type="match status" value="1"/>
</dbReference>
<protein>
    <submittedName>
        <fullName evidence="3">VCBS repeat-containing protein</fullName>
    </submittedName>
</protein>
<dbReference type="EMBL" id="JAKLWS010000009">
    <property type="protein sequence ID" value="MCG2588725.1"/>
    <property type="molecule type" value="Genomic_DNA"/>
</dbReference>
<accession>A0ABS9KD11</accession>
<organism evidence="3 4">
    <name type="scientific">Rhodohalobacter sulfatireducens</name>
    <dbReference type="NCBI Taxonomy" id="2911366"/>
    <lineage>
        <taxon>Bacteria</taxon>
        <taxon>Pseudomonadati</taxon>
        <taxon>Balneolota</taxon>
        <taxon>Balneolia</taxon>
        <taxon>Balneolales</taxon>
        <taxon>Balneolaceae</taxon>
        <taxon>Rhodohalobacter</taxon>
    </lineage>
</organism>
<proteinExistence type="predicted"/>
<dbReference type="RefSeq" id="WP_237853601.1">
    <property type="nucleotide sequence ID" value="NZ_JAKLWS010000009.1"/>
</dbReference>
<sequence length="1130" mass="125577">MRCSKVYFLLVLVLVQCSSNETENDASSPLFELMDASQTNVDFVNELTPTEDFNMYIFRNFYNGGGVAVGDVSGNGLPDILLTGNMTSNRLYINQGDFTFEDVTDQAGLNSDGYWSTGASMADVNGDGLLDIYVTLSGRPSGEERHNRLYINNGDRSENNDGSGLTFTESAEEYNLMDDGLSTHGVFFDYNGDNLLDLYLISNSFHEVGGYENVTGEDRQIPDPRGASKLYRNDGDTFTDVTQEAGIYSSLIGFGLSTSVGDLNRDGLPDLYVANDFFERDYLYINNGDGTFTESLEEQIRSISFSSMGSDIADLNNDGWPEIYVSDMLPAEENRLKSKMTIESWDEYQNNVSRGFHHKFTRNTLQWNRGDGTFSEIGRYANVFATDWSWATLIADYDNSGRNDIFVVNGIYKDLLDQDYIETVSNPRAMRQMIQSGEENVILNLMDQMSSTPLSNFAFRNEGGFRFTNQTESWGLEEPGFSTGAAWADFDNDGDLDLITNDVNGSAKIYRNRSEELSPDKNWLKVQLKGKGSNTYGIGAQLQVWAGDKYWFREHYLQRGFQSSVEPGLHIGVGRISKIDSLEVRWPNGSISRRQNISVPSTITVEQSQSAKKENKRKTDPAIFSDLYSVKSTDYEAPRLQEVEIGDISGWRHEKFEYSDFSRERLMPHMRSTEGPAFCVGDINGDERTDMYFGGAREQAGALWVQQEGGQFNIHQSGLFESDAISEDIDCAFFDATGNGLDDLYVVSGGNSFSSGSSALSDRFYRNDGNGRFQKSSQILPTTRGFEPGSVVAPYDFTGDGILDLFVGIRLKPFAVGVPVNGYLLEGDGEGRFTDITDQFAPLLLDFGMITDALWADLTGDDQSELIIAGEWMPIRVFEIEDGQLAEVTEQFGLSEISGWWNTLNAGDVNGDGRVDIVAANHGANSQFDPDPDTPVKMFVGDFSMNGMIDRVIATSKNGEYYPVALRNELVEVIPSLAEKYPTYASYAGKSVNEIFSPEQLENATAQTAAILKSAVFLNTPDGMKMEELPPRAQLSPMYAIEILDLGRDQKTEIIMGGNLYDVKPQIGPYDASRGVVISYKNGFQTWPASKSGLNITGEIRHIKRIDIAGVQHLIIVRYDDTPILLKVVE</sequence>
<evidence type="ECO:0000259" key="2">
    <source>
        <dbReference type="Pfam" id="PF07593"/>
    </source>
</evidence>
<reference evidence="3" key="2">
    <citation type="submission" date="2024-05" db="EMBL/GenBank/DDBJ databases">
        <title>Rhodohalobacter halophilus gen. nov., sp. nov., a moderately halophilic member of the family Balneolaceae.</title>
        <authorList>
            <person name="Xia J."/>
        </authorList>
    </citation>
    <scope>NUCLEOTIDE SEQUENCE</scope>
    <source>
        <strain evidence="3">WB101</strain>
    </source>
</reference>
<dbReference type="InterPro" id="IPR027039">
    <property type="entry name" value="Crtac1"/>
</dbReference>
<feature type="domain" description="ASPIC/UnbV" evidence="2">
    <location>
        <begin position="537"/>
        <end position="603"/>
    </location>
</feature>
<dbReference type="Gene3D" id="2.130.10.130">
    <property type="entry name" value="Integrin alpha, N-terminal"/>
    <property type="match status" value="3"/>
</dbReference>
<dbReference type="InterPro" id="IPR013517">
    <property type="entry name" value="FG-GAP"/>
</dbReference>
<dbReference type="InterPro" id="IPR011519">
    <property type="entry name" value="UnbV_ASPIC"/>
</dbReference>
<dbReference type="InterPro" id="IPR028994">
    <property type="entry name" value="Integrin_alpha_N"/>
</dbReference>
<comment type="caution">
    <text evidence="3">The sequence shown here is derived from an EMBL/GenBank/DDBJ whole genome shotgun (WGS) entry which is preliminary data.</text>
</comment>
<dbReference type="PANTHER" id="PTHR16026:SF0">
    <property type="entry name" value="CARTILAGE ACIDIC PROTEIN 1"/>
    <property type="match status" value="1"/>
</dbReference>
<name>A0ABS9KD11_9BACT</name>
<evidence type="ECO:0000313" key="4">
    <source>
        <dbReference type="Proteomes" id="UP001165366"/>
    </source>
</evidence>
<keyword evidence="1" id="KW-0732">Signal</keyword>